<sequence>MAGIRIRHVKLPVTDLPRSVTWYRDLLGLDLAAEFSEAGALRGAQLMHPSGWGIALREREHCASKPDLTGFDAFAFELDSVDELHALAARAAELGYEHTEVVDRGAYGAFLDVVDPDGTVVRFLAHNPLHAGRFVGVDSDSSGGFTLYDTPKLGSRTSCVVGESDTGEQ</sequence>
<dbReference type="CDD" id="cd06587">
    <property type="entry name" value="VOC"/>
    <property type="match status" value="1"/>
</dbReference>
<dbReference type="PROSITE" id="PS51819">
    <property type="entry name" value="VOC"/>
    <property type="match status" value="1"/>
</dbReference>
<gene>
    <name evidence="2" type="ORF">JK358_16425</name>
</gene>
<dbReference type="InterPro" id="IPR029068">
    <property type="entry name" value="Glyas_Bleomycin-R_OHBP_Dase"/>
</dbReference>
<comment type="caution">
    <text evidence="2">The sequence shown here is derived from an EMBL/GenBank/DDBJ whole genome shotgun (WGS) entry which is preliminary data.</text>
</comment>
<organism evidence="2 3">
    <name type="scientific">Nocardia acididurans</name>
    <dbReference type="NCBI Taxonomy" id="2802282"/>
    <lineage>
        <taxon>Bacteria</taxon>
        <taxon>Bacillati</taxon>
        <taxon>Actinomycetota</taxon>
        <taxon>Actinomycetes</taxon>
        <taxon>Mycobacteriales</taxon>
        <taxon>Nocardiaceae</taxon>
        <taxon>Nocardia</taxon>
    </lineage>
</organism>
<keyword evidence="3" id="KW-1185">Reference proteome</keyword>
<evidence type="ECO:0000313" key="3">
    <source>
        <dbReference type="Proteomes" id="UP000602198"/>
    </source>
</evidence>
<reference evidence="2 3" key="1">
    <citation type="submission" date="2021-01" db="EMBL/GenBank/DDBJ databases">
        <title>WGS of actinomycetes isolated from Thailand.</title>
        <authorList>
            <person name="Thawai C."/>
        </authorList>
    </citation>
    <scope>NUCLEOTIDE SEQUENCE [LARGE SCALE GENOMIC DNA]</scope>
    <source>
        <strain evidence="2 3">LPG 2</strain>
    </source>
</reference>
<dbReference type="Gene3D" id="3.10.180.10">
    <property type="entry name" value="2,3-Dihydroxybiphenyl 1,2-Dioxygenase, domain 1"/>
    <property type="match status" value="1"/>
</dbReference>
<dbReference type="SUPFAM" id="SSF54593">
    <property type="entry name" value="Glyoxalase/Bleomycin resistance protein/Dihydroxybiphenyl dioxygenase"/>
    <property type="match status" value="1"/>
</dbReference>
<evidence type="ECO:0000259" key="1">
    <source>
        <dbReference type="PROSITE" id="PS51819"/>
    </source>
</evidence>
<feature type="domain" description="VOC" evidence="1">
    <location>
        <begin position="5"/>
        <end position="126"/>
    </location>
</feature>
<name>A0ABS1M765_9NOCA</name>
<dbReference type="EMBL" id="JAERRJ010000006">
    <property type="protein sequence ID" value="MBL1075985.1"/>
    <property type="molecule type" value="Genomic_DNA"/>
</dbReference>
<protein>
    <submittedName>
        <fullName evidence="2">VOC family protein</fullName>
    </submittedName>
</protein>
<dbReference type="InterPro" id="IPR037523">
    <property type="entry name" value="VOC_core"/>
</dbReference>
<dbReference type="RefSeq" id="WP_201948576.1">
    <property type="nucleotide sequence ID" value="NZ_JAERRJ010000006.1"/>
</dbReference>
<dbReference type="InterPro" id="IPR004360">
    <property type="entry name" value="Glyas_Fos-R_dOase_dom"/>
</dbReference>
<dbReference type="Proteomes" id="UP000602198">
    <property type="component" value="Unassembled WGS sequence"/>
</dbReference>
<evidence type="ECO:0000313" key="2">
    <source>
        <dbReference type="EMBL" id="MBL1075985.1"/>
    </source>
</evidence>
<accession>A0ABS1M765</accession>
<proteinExistence type="predicted"/>
<dbReference type="Pfam" id="PF00903">
    <property type="entry name" value="Glyoxalase"/>
    <property type="match status" value="1"/>
</dbReference>